<reference evidence="1" key="1">
    <citation type="journal article" date="2014" name="Int. J. Syst. Evol. Microbiol.">
        <title>Complete genome sequence of Corynebacterium casei LMG S-19264T (=DSM 44701T), isolated from a smear-ripened cheese.</title>
        <authorList>
            <consortium name="US DOE Joint Genome Institute (JGI-PGF)"/>
            <person name="Walter F."/>
            <person name="Albersmeier A."/>
            <person name="Kalinowski J."/>
            <person name="Ruckert C."/>
        </authorList>
    </citation>
    <scope>NUCLEOTIDE SEQUENCE</scope>
    <source>
        <strain evidence="1">JCM 4637</strain>
    </source>
</reference>
<comment type="caution">
    <text evidence="1">The sequence shown here is derived from an EMBL/GenBank/DDBJ whole genome shotgun (WGS) entry which is preliminary data.</text>
</comment>
<name>A0A919CCE6_9ACTN</name>
<reference evidence="1" key="2">
    <citation type="submission" date="2020-09" db="EMBL/GenBank/DDBJ databases">
        <authorList>
            <person name="Sun Q."/>
            <person name="Ohkuma M."/>
        </authorList>
    </citation>
    <scope>NUCLEOTIDE SEQUENCE</scope>
    <source>
        <strain evidence="1">JCM 4637</strain>
    </source>
</reference>
<sequence>MVAIPRKRTANYSAAMAVMDVRNDARGWLVLWLEPLGEDRWMRPGETFRIRTDYTGDELAFSVTGWVNGDERSNGIENLTVWVEGGGFEAEVTDADGNVIECGHNRQPDRT</sequence>
<gene>
    <name evidence="1" type="ORF">GCM10010334_54810</name>
</gene>
<dbReference type="Proteomes" id="UP000638353">
    <property type="component" value="Unassembled WGS sequence"/>
</dbReference>
<accession>A0A919CCE6</accession>
<evidence type="ECO:0000313" key="2">
    <source>
        <dbReference type="Proteomes" id="UP000638353"/>
    </source>
</evidence>
<evidence type="ECO:0000313" key="1">
    <source>
        <dbReference type="EMBL" id="GHD04888.1"/>
    </source>
</evidence>
<dbReference type="EMBL" id="BMVC01000011">
    <property type="protein sequence ID" value="GHD04888.1"/>
    <property type="molecule type" value="Genomic_DNA"/>
</dbReference>
<dbReference type="AlphaFoldDB" id="A0A919CCE6"/>
<proteinExistence type="predicted"/>
<organism evidence="1 2">
    <name type="scientific">Streptomyces finlayi</name>
    <dbReference type="NCBI Taxonomy" id="67296"/>
    <lineage>
        <taxon>Bacteria</taxon>
        <taxon>Bacillati</taxon>
        <taxon>Actinomycetota</taxon>
        <taxon>Actinomycetes</taxon>
        <taxon>Kitasatosporales</taxon>
        <taxon>Streptomycetaceae</taxon>
        <taxon>Streptomyces</taxon>
    </lineage>
</organism>
<protein>
    <submittedName>
        <fullName evidence="1">Uncharacterized protein</fullName>
    </submittedName>
</protein>